<dbReference type="EMBL" id="KQ426911">
    <property type="protein sequence ID" value="KOF67618.1"/>
    <property type="molecule type" value="Genomic_DNA"/>
</dbReference>
<name>A0A0L8FSH1_OCTBM</name>
<dbReference type="AlphaFoldDB" id="A0A0L8FSH1"/>
<protein>
    <submittedName>
        <fullName evidence="1">Uncharacterized protein</fullName>
    </submittedName>
</protein>
<accession>A0A0L8FSH1</accession>
<gene>
    <name evidence="1" type="ORF">OCBIM_22009183mg</name>
</gene>
<evidence type="ECO:0000313" key="1">
    <source>
        <dbReference type="EMBL" id="KOF67618.1"/>
    </source>
</evidence>
<proteinExistence type="predicted"/>
<organism evidence="1">
    <name type="scientific">Octopus bimaculoides</name>
    <name type="common">California two-spotted octopus</name>
    <dbReference type="NCBI Taxonomy" id="37653"/>
    <lineage>
        <taxon>Eukaryota</taxon>
        <taxon>Metazoa</taxon>
        <taxon>Spiralia</taxon>
        <taxon>Lophotrochozoa</taxon>
        <taxon>Mollusca</taxon>
        <taxon>Cephalopoda</taxon>
        <taxon>Coleoidea</taxon>
        <taxon>Octopodiformes</taxon>
        <taxon>Octopoda</taxon>
        <taxon>Incirrata</taxon>
        <taxon>Octopodidae</taxon>
        <taxon>Octopus</taxon>
    </lineage>
</organism>
<reference evidence="1" key="1">
    <citation type="submission" date="2015-07" db="EMBL/GenBank/DDBJ databases">
        <title>MeaNS - Measles Nucleotide Surveillance Program.</title>
        <authorList>
            <person name="Tran T."/>
            <person name="Druce J."/>
        </authorList>
    </citation>
    <scope>NUCLEOTIDE SEQUENCE</scope>
    <source>
        <strain evidence="1">UCB-OBI-ISO-001</strain>
        <tissue evidence="1">Gonad</tissue>
    </source>
</reference>
<sequence length="57" mass="6658">MKIQKTFKCEYITSLFMTHYKLWCKSHGVQAKYSTICKPIIVSGEIKEKSKWDGISN</sequence>